<name>A0AB36R0S4_9HYPH</name>
<dbReference type="Proteomes" id="UP000216215">
    <property type="component" value="Unassembled WGS sequence"/>
</dbReference>
<proteinExistence type="predicted"/>
<sequence length="62" mass="6867">MSELINTTIANPSPMDRMASSSKDYMAALEEYVSAKGLKPVWYSLADDADFNFGFVCRLEPA</sequence>
<gene>
    <name evidence="1" type="ORF">CIT25_35060</name>
</gene>
<evidence type="ECO:0000313" key="1">
    <source>
        <dbReference type="EMBL" id="PAP97808.1"/>
    </source>
</evidence>
<evidence type="ECO:0000313" key="2">
    <source>
        <dbReference type="Proteomes" id="UP000216215"/>
    </source>
</evidence>
<evidence type="ECO:0008006" key="3">
    <source>
        <dbReference type="Google" id="ProtNLM"/>
    </source>
</evidence>
<comment type="caution">
    <text evidence="1">The sequence shown here is derived from an EMBL/GenBank/DDBJ whole genome shotgun (WGS) entry which is preliminary data.</text>
</comment>
<protein>
    <recommendedName>
        <fullName evidence="3">GNAT family N-acetyltransferase</fullName>
    </recommendedName>
</protein>
<dbReference type="AlphaFoldDB" id="A0AB36R0S4"/>
<dbReference type="EMBL" id="NPKI01000051">
    <property type="protein sequence ID" value="PAP97808.1"/>
    <property type="molecule type" value="Genomic_DNA"/>
</dbReference>
<organism evidence="1 2">
    <name type="scientific">Mesorhizobium mediterraneum</name>
    <dbReference type="NCBI Taxonomy" id="43617"/>
    <lineage>
        <taxon>Bacteria</taxon>
        <taxon>Pseudomonadati</taxon>
        <taxon>Pseudomonadota</taxon>
        <taxon>Alphaproteobacteria</taxon>
        <taxon>Hyphomicrobiales</taxon>
        <taxon>Phyllobacteriaceae</taxon>
        <taxon>Mesorhizobium</taxon>
    </lineage>
</organism>
<accession>A0AB36R0S4</accession>
<reference evidence="2" key="1">
    <citation type="submission" date="2017-08" db="EMBL/GenBank/DDBJ databases">
        <title>Mesorhizobium wenxinae sp. nov., a novel rhizobial species isolated from root nodules of chickpea (Cicer arietinum L.).</title>
        <authorList>
            <person name="Zhang J."/>
        </authorList>
    </citation>
    <scope>NUCLEOTIDE SEQUENCE [LARGE SCALE GENOMIC DNA]</scope>
    <source>
        <strain evidence="2">USDA 3392</strain>
    </source>
</reference>
<dbReference type="RefSeq" id="WP_095489640.1">
    <property type="nucleotide sequence ID" value="NZ_CP088151.1"/>
</dbReference>
<keyword evidence="2" id="KW-1185">Reference proteome</keyword>